<evidence type="ECO:0000256" key="1">
    <source>
        <dbReference type="SAM" id="MobiDB-lite"/>
    </source>
</evidence>
<name>A0A1F5R1Y6_9BACT</name>
<dbReference type="Gene3D" id="1.20.5.2950">
    <property type="match status" value="1"/>
</dbReference>
<feature type="region of interest" description="Disordered" evidence="1">
    <location>
        <begin position="1"/>
        <end position="36"/>
    </location>
</feature>
<gene>
    <name evidence="2" type="ORF">A2024_06800</name>
</gene>
<accession>A0A1F5R1Y6</accession>
<comment type="caution">
    <text evidence="2">The sequence shown here is derived from an EMBL/GenBank/DDBJ whole genome shotgun (WGS) entry which is preliminary data.</text>
</comment>
<sequence length="117" mass="12868">MSSEKHNDQQDQAQQIISSLAQREQELQKKTEEAKAEADRIIEKAKAEASAILSNAGSRMDENNLSGKKETAQKALQLIEQKKKQAVAQAGRLEQQAAAKQGQAVELIIKQVFPENG</sequence>
<reference evidence="2 3" key="1">
    <citation type="journal article" date="2016" name="Nat. Commun.">
        <title>Thousands of microbial genomes shed light on interconnected biogeochemical processes in an aquifer system.</title>
        <authorList>
            <person name="Anantharaman K."/>
            <person name="Brown C.T."/>
            <person name="Hug L.A."/>
            <person name="Sharon I."/>
            <person name="Castelle C.J."/>
            <person name="Probst A.J."/>
            <person name="Thomas B.C."/>
            <person name="Singh A."/>
            <person name="Wilkins M.J."/>
            <person name="Karaoz U."/>
            <person name="Brodie E.L."/>
            <person name="Williams K.H."/>
            <person name="Hubbard S.S."/>
            <person name="Banfield J.F."/>
        </authorList>
    </citation>
    <scope>NUCLEOTIDE SEQUENCE [LARGE SCALE GENOMIC DNA]</scope>
</reference>
<dbReference type="EMBL" id="MFFM01000047">
    <property type="protein sequence ID" value="OGF08409.1"/>
    <property type="molecule type" value="Genomic_DNA"/>
</dbReference>
<dbReference type="AlphaFoldDB" id="A0A1F5R1Y6"/>
<feature type="compositionally biased region" description="Low complexity" evidence="1">
    <location>
        <begin position="10"/>
        <end position="22"/>
    </location>
</feature>
<organism evidence="2 3">
    <name type="scientific">Candidatus Edwardsbacteria bacterium GWF2_54_11</name>
    <dbReference type="NCBI Taxonomy" id="1817851"/>
    <lineage>
        <taxon>Bacteria</taxon>
        <taxon>Candidatus Edwardsiibacteriota</taxon>
    </lineage>
</organism>
<evidence type="ECO:0008006" key="4">
    <source>
        <dbReference type="Google" id="ProtNLM"/>
    </source>
</evidence>
<evidence type="ECO:0000313" key="2">
    <source>
        <dbReference type="EMBL" id="OGF08409.1"/>
    </source>
</evidence>
<dbReference type="Proteomes" id="UP000177230">
    <property type="component" value="Unassembled WGS sequence"/>
</dbReference>
<protein>
    <recommendedName>
        <fullName evidence="4">V-type ATP synthase subunit H</fullName>
    </recommendedName>
</protein>
<proteinExistence type="predicted"/>
<evidence type="ECO:0000313" key="3">
    <source>
        <dbReference type="Proteomes" id="UP000177230"/>
    </source>
</evidence>
<feature type="compositionally biased region" description="Basic and acidic residues" evidence="1">
    <location>
        <begin position="23"/>
        <end position="36"/>
    </location>
</feature>
<dbReference type="Pfam" id="PF16999">
    <property type="entry name" value="V-ATPase_G_2"/>
    <property type="match status" value="1"/>
</dbReference>